<evidence type="ECO:0000313" key="2">
    <source>
        <dbReference type="Proteomes" id="UP000199147"/>
    </source>
</evidence>
<dbReference type="RefSeq" id="WP_090510938.1">
    <property type="nucleotide sequence ID" value="NZ_CWKH01000001.1"/>
</dbReference>
<dbReference type="Proteomes" id="UP000199147">
    <property type="component" value="Unassembled WGS sequence"/>
</dbReference>
<dbReference type="EMBL" id="CWKH01000001">
    <property type="protein sequence ID" value="CRZ14181.1"/>
    <property type="molecule type" value="Genomic_DNA"/>
</dbReference>
<proteinExistence type="predicted"/>
<protein>
    <submittedName>
        <fullName evidence="1">FadD16 protein</fullName>
    </submittedName>
</protein>
<gene>
    <name evidence="1" type="ORF">BN2156_01029</name>
</gene>
<evidence type="ECO:0000313" key="1">
    <source>
        <dbReference type="EMBL" id="CRZ14181.1"/>
    </source>
</evidence>
<dbReference type="OrthoDB" id="4761217at2"/>
<dbReference type="AlphaFoldDB" id="A0A0H5RK89"/>
<sequence>MSEYDLHSLILSCDFRVDDVDQMWKWMKKHRSGLLSIGAHHVVLYKSIWEPGRVLVTIGIRHARSIRDVLRSPAIFEWFDISGVEDIPPIFGGEVVEKIDLTEPSPEGHVAGVVVGAVATVDDVPTLMRKVHDGLDRFEQSGIRKIWVYQALDDGQEVMILQEVSDEVSARQWIDHPDAAAEWMATAGFGAYPSLFVGKLAHIMNVDEQDD</sequence>
<reference evidence="2" key="1">
    <citation type="submission" date="2015-07" db="EMBL/GenBank/DDBJ databases">
        <authorList>
            <person name="Urmite Genomes"/>
        </authorList>
    </citation>
    <scope>NUCLEOTIDE SEQUENCE [LARGE SCALE GENOMIC DNA]</scope>
    <source>
        <strain evidence="2">type strain: ATCC 49404</strain>
    </source>
</reference>
<dbReference type="STRING" id="146018.BN2156_01029"/>
<organism evidence="1 2">
    <name type="scientific">Mycolicibacterium neworleansense</name>
    <dbReference type="NCBI Taxonomy" id="146018"/>
    <lineage>
        <taxon>Bacteria</taxon>
        <taxon>Bacillati</taxon>
        <taxon>Actinomycetota</taxon>
        <taxon>Actinomycetes</taxon>
        <taxon>Mycobacteriales</taxon>
        <taxon>Mycobacteriaceae</taxon>
        <taxon>Mycolicibacterium</taxon>
    </lineage>
</organism>
<accession>A0A0H5RK89</accession>
<name>A0A0H5RK89_9MYCO</name>
<keyword evidence="2" id="KW-1185">Reference proteome</keyword>